<evidence type="ECO:0000256" key="2">
    <source>
        <dbReference type="SAM" id="MobiDB-lite"/>
    </source>
</evidence>
<organism evidence="4 5">
    <name type="scientific">Drosophila lebanonensis</name>
    <name type="common">Fruit fly</name>
    <name type="synonym">Scaptodrosophila lebanonensis</name>
    <dbReference type="NCBI Taxonomy" id="7225"/>
    <lineage>
        <taxon>Eukaryota</taxon>
        <taxon>Metazoa</taxon>
        <taxon>Ecdysozoa</taxon>
        <taxon>Arthropoda</taxon>
        <taxon>Hexapoda</taxon>
        <taxon>Insecta</taxon>
        <taxon>Pterygota</taxon>
        <taxon>Neoptera</taxon>
        <taxon>Endopterygota</taxon>
        <taxon>Diptera</taxon>
        <taxon>Brachycera</taxon>
        <taxon>Muscomorpha</taxon>
        <taxon>Ephydroidea</taxon>
        <taxon>Drosophilidae</taxon>
        <taxon>Scaptodrosophila</taxon>
    </lineage>
</organism>
<evidence type="ECO:0000256" key="1">
    <source>
        <dbReference type="ARBA" id="ARBA00010343"/>
    </source>
</evidence>
<dbReference type="GO" id="GO:0000786">
    <property type="term" value="C:nucleosome"/>
    <property type="evidence" value="ECO:0007669"/>
    <property type="project" value="InterPro"/>
</dbReference>
<feature type="compositionally biased region" description="Polar residues" evidence="2">
    <location>
        <begin position="62"/>
        <end position="81"/>
    </location>
</feature>
<comment type="similarity">
    <text evidence="1">Belongs to the histone H3 family.</text>
</comment>
<dbReference type="AlphaFoldDB" id="A0A6J2UJ19"/>
<dbReference type="InterPro" id="IPR009072">
    <property type="entry name" value="Histone-fold"/>
</dbReference>
<dbReference type="InterPro" id="IPR000164">
    <property type="entry name" value="Histone_H3/CENP-A"/>
</dbReference>
<dbReference type="PANTHER" id="PTHR45810:SF1">
    <property type="entry name" value="HISTONE H3-LIKE CENTROMERIC PROTEIN A"/>
    <property type="match status" value="1"/>
</dbReference>
<keyword evidence="4" id="KW-1185">Reference proteome</keyword>
<gene>
    <name evidence="5" type="primary">LOC115634088</name>
</gene>
<dbReference type="GeneID" id="115634088"/>
<proteinExistence type="inferred from homology"/>
<evidence type="ECO:0000313" key="5">
    <source>
        <dbReference type="RefSeq" id="XP_030387503.1"/>
    </source>
</evidence>
<feature type="compositionally biased region" description="Basic residues" evidence="2">
    <location>
        <begin position="1"/>
        <end position="10"/>
    </location>
</feature>
<sequence>MRPINKKKGAQRQQKGPAPFLGDTSISDEATILESPGRDSRNDTDYGLEFTTTGLSAMGMQSRCSTMRQEQRSSQQDNITSSEDDQNENRPPPSAAARADPTPRPQQQRQKQTSVGAQRRKQRKPEFHMRKLAREILKLQTTPNNLIPRLPFSRLVRSIIMEFTNPPFSISKSALEALHVSAEMYLTQRFQDAYLLTLHRGRVTLELRDMALIAFFCKSRGDI</sequence>
<feature type="domain" description="Core Histone H2A/H2B/H3" evidence="3">
    <location>
        <begin position="133"/>
        <end position="212"/>
    </location>
</feature>
<dbReference type="GO" id="GO:0003677">
    <property type="term" value="F:DNA binding"/>
    <property type="evidence" value="ECO:0007669"/>
    <property type="project" value="InterPro"/>
</dbReference>
<dbReference type="GO" id="GO:0046982">
    <property type="term" value="F:protein heterodimerization activity"/>
    <property type="evidence" value="ECO:0007669"/>
    <property type="project" value="InterPro"/>
</dbReference>
<dbReference type="Gene3D" id="1.10.20.10">
    <property type="entry name" value="Histone, subunit A"/>
    <property type="match status" value="1"/>
</dbReference>
<dbReference type="SUPFAM" id="SSF47113">
    <property type="entry name" value="Histone-fold"/>
    <property type="match status" value="1"/>
</dbReference>
<feature type="compositionally biased region" description="Low complexity" evidence="2">
    <location>
        <begin position="95"/>
        <end position="110"/>
    </location>
</feature>
<dbReference type="InterPro" id="IPR007125">
    <property type="entry name" value="H2A/H2B/H3"/>
</dbReference>
<dbReference type="OrthoDB" id="420022at2759"/>
<accession>A0A6J2UJ19</accession>
<dbReference type="PANTHER" id="PTHR45810">
    <property type="entry name" value="HISTONE H3.2"/>
    <property type="match status" value="1"/>
</dbReference>
<dbReference type="SMART" id="SM00428">
    <property type="entry name" value="H3"/>
    <property type="match status" value="1"/>
</dbReference>
<dbReference type="Proteomes" id="UP000504634">
    <property type="component" value="Unplaced"/>
</dbReference>
<protein>
    <submittedName>
        <fullName evidence="5">Histone H3-like centromeric protein cid</fullName>
    </submittedName>
</protein>
<dbReference type="GO" id="GO:0030527">
    <property type="term" value="F:structural constituent of chromatin"/>
    <property type="evidence" value="ECO:0007669"/>
    <property type="project" value="InterPro"/>
</dbReference>
<evidence type="ECO:0000259" key="3">
    <source>
        <dbReference type="Pfam" id="PF00125"/>
    </source>
</evidence>
<name>A0A6J2UJ19_DROLE</name>
<evidence type="ECO:0000313" key="4">
    <source>
        <dbReference type="Proteomes" id="UP000504634"/>
    </source>
</evidence>
<reference evidence="5" key="1">
    <citation type="submission" date="2025-08" db="UniProtKB">
        <authorList>
            <consortium name="RefSeq"/>
        </authorList>
    </citation>
    <scope>IDENTIFICATION</scope>
    <source>
        <strain evidence="5">11010-0011.00</strain>
        <tissue evidence="5">Whole body</tissue>
    </source>
</reference>
<dbReference type="Pfam" id="PF00125">
    <property type="entry name" value="Histone"/>
    <property type="match status" value="1"/>
</dbReference>
<dbReference type="RefSeq" id="XP_030387503.1">
    <property type="nucleotide sequence ID" value="XM_030531643.1"/>
</dbReference>
<feature type="region of interest" description="Disordered" evidence="2">
    <location>
        <begin position="1"/>
        <end position="129"/>
    </location>
</feature>